<evidence type="ECO:0000256" key="6">
    <source>
        <dbReference type="ARBA" id="ARBA00022777"/>
    </source>
</evidence>
<evidence type="ECO:0000256" key="3">
    <source>
        <dbReference type="ARBA" id="ARBA00022553"/>
    </source>
</evidence>
<dbReference type="OrthoDB" id="9816309at2"/>
<protein>
    <recommendedName>
        <fullName evidence="2">histidine kinase</fullName>
        <ecNumber evidence="2">2.7.13.3</ecNumber>
    </recommendedName>
</protein>
<dbReference type="PANTHER" id="PTHR41523">
    <property type="entry name" value="TWO-COMPONENT SYSTEM SENSOR PROTEIN"/>
    <property type="match status" value="1"/>
</dbReference>
<feature type="domain" description="PAS" evidence="8">
    <location>
        <begin position="170"/>
        <end position="235"/>
    </location>
</feature>
<dbReference type="EC" id="2.7.13.3" evidence="2"/>
<dbReference type="InterPro" id="IPR035965">
    <property type="entry name" value="PAS-like_dom_sf"/>
</dbReference>
<evidence type="ECO:0000256" key="2">
    <source>
        <dbReference type="ARBA" id="ARBA00012438"/>
    </source>
</evidence>
<dbReference type="InterPro" id="IPR011102">
    <property type="entry name" value="Sig_transdc_His_kinase_HWE"/>
</dbReference>
<keyword evidence="11" id="KW-1185">Reference proteome</keyword>
<dbReference type="SUPFAM" id="SSF55785">
    <property type="entry name" value="PYP-like sensor domain (PAS domain)"/>
    <property type="match status" value="2"/>
</dbReference>
<dbReference type="GO" id="GO:0004673">
    <property type="term" value="F:protein histidine kinase activity"/>
    <property type="evidence" value="ECO:0007669"/>
    <property type="project" value="UniProtKB-EC"/>
</dbReference>
<dbReference type="STRING" id="321339.SAMN05444340_101283"/>
<dbReference type="Gene3D" id="3.30.565.10">
    <property type="entry name" value="Histidine kinase-like ATPase, C-terminal domain"/>
    <property type="match status" value="1"/>
</dbReference>
<keyword evidence="6" id="KW-0418">Kinase</keyword>
<evidence type="ECO:0000259" key="9">
    <source>
        <dbReference type="SMART" id="SM00911"/>
    </source>
</evidence>
<gene>
    <name evidence="10" type="ORF">SAMN05444340_101283</name>
</gene>
<dbReference type="Gene3D" id="3.30.450.20">
    <property type="entry name" value="PAS domain"/>
    <property type="match status" value="2"/>
</dbReference>
<dbReference type="SUPFAM" id="SSF55874">
    <property type="entry name" value="ATPase domain of HSP90 chaperone/DNA topoisomerase II/histidine kinase"/>
    <property type="match status" value="1"/>
</dbReference>
<dbReference type="AlphaFoldDB" id="A0A1H3F9M4"/>
<proteinExistence type="predicted"/>
<comment type="catalytic activity">
    <reaction evidence="1">
        <text>ATP + protein L-histidine = ADP + protein N-phospho-L-histidine.</text>
        <dbReference type="EC" id="2.7.13.3"/>
    </reaction>
</comment>
<dbReference type="InterPro" id="IPR013656">
    <property type="entry name" value="PAS_4"/>
</dbReference>
<dbReference type="InterPro" id="IPR036890">
    <property type="entry name" value="HATPase_C_sf"/>
</dbReference>
<dbReference type="EMBL" id="FNPF01000001">
    <property type="protein sequence ID" value="SDX87595.1"/>
    <property type="molecule type" value="Genomic_DNA"/>
</dbReference>
<dbReference type="RefSeq" id="WP_089878057.1">
    <property type="nucleotide sequence ID" value="NZ_FNPF01000001.1"/>
</dbReference>
<keyword evidence="7" id="KW-0067">ATP-binding</keyword>
<dbReference type="SMART" id="SM00091">
    <property type="entry name" value="PAS"/>
    <property type="match status" value="2"/>
</dbReference>
<reference evidence="10 11" key="1">
    <citation type="submission" date="2016-10" db="EMBL/GenBank/DDBJ databases">
        <authorList>
            <person name="de Groot N.N."/>
        </authorList>
    </citation>
    <scope>NUCLEOTIDE SEQUENCE [LARGE SCALE GENOMIC DNA]</scope>
    <source>
        <strain evidence="10 11">DSM 26880</strain>
    </source>
</reference>
<feature type="domain" description="PAS" evidence="8">
    <location>
        <begin position="43"/>
        <end position="107"/>
    </location>
</feature>
<organism evidence="10 11">
    <name type="scientific">Citreimonas salinaria</name>
    <dbReference type="NCBI Taxonomy" id="321339"/>
    <lineage>
        <taxon>Bacteria</taxon>
        <taxon>Pseudomonadati</taxon>
        <taxon>Pseudomonadota</taxon>
        <taxon>Alphaproteobacteria</taxon>
        <taxon>Rhodobacterales</taxon>
        <taxon>Roseobacteraceae</taxon>
        <taxon>Citreimonas</taxon>
    </lineage>
</organism>
<dbReference type="SMART" id="SM00911">
    <property type="entry name" value="HWE_HK"/>
    <property type="match status" value="1"/>
</dbReference>
<dbReference type="GO" id="GO:0005524">
    <property type="term" value="F:ATP binding"/>
    <property type="evidence" value="ECO:0007669"/>
    <property type="project" value="UniProtKB-KW"/>
</dbReference>
<dbReference type="PANTHER" id="PTHR41523:SF7">
    <property type="entry name" value="HISTIDINE KINASE"/>
    <property type="match status" value="1"/>
</dbReference>
<evidence type="ECO:0000256" key="7">
    <source>
        <dbReference type="ARBA" id="ARBA00022840"/>
    </source>
</evidence>
<dbReference type="InterPro" id="IPR000014">
    <property type="entry name" value="PAS"/>
</dbReference>
<dbReference type="NCBIfam" id="TIGR00229">
    <property type="entry name" value="sensory_box"/>
    <property type="match status" value="2"/>
</dbReference>
<keyword evidence="3" id="KW-0597">Phosphoprotein</keyword>
<evidence type="ECO:0000313" key="11">
    <source>
        <dbReference type="Proteomes" id="UP000199286"/>
    </source>
</evidence>
<evidence type="ECO:0000256" key="5">
    <source>
        <dbReference type="ARBA" id="ARBA00022741"/>
    </source>
</evidence>
<accession>A0A1H3F9M4</accession>
<dbReference type="Proteomes" id="UP000199286">
    <property type="component" value="Unassembled WGS sequence"/>
</dbReference>
<evidence type="ECO:0000256" key="1">
    <source>
        <dbReference type="ARBA" id="ARBA00000085"/>
    </source>
</evidence>
<keyword evidence="5" id="KW-0547">Nucleotide-binding</keyword>
<evidence type="ECO:0000256" key="4">
    <source>
        <dbReference type="ARBA" id="ARBA00022679"/>
    </source>
</evidence>
<feature type="domain" description="Signal transduction histidine kinase HWE region" evidence="9">
    <location>
        <begin position="302"/>
        <end position="384"/>
    </location>
</feature>
<dbReference type="CDD" id="cd00130">
    <property type="entry name" value="PAS"/>
    <property type="match status" value="1"/>
</dbReference>
<sequence>MSNEPAETAFLSGGGEIGSLIRANDWTDFPLGPPEGWPQSLRTAVSLMLNSLYPMFIAWGADLAFLYNDAYRPILGTKHPEALGRPFADVWPEIWEDIEPIVQQALAGRATFHENLHLVMERHGYPEDTWYTFSYSPVRDESGGVGGMFCACQETTATVLAERRLASENERLQQLFEQAPGFMALLDGPDHVFRLTNPAYSKLIGHREVEGKPVLGALPELINQGFSELLDEVYTTGKAYTGHAVGLALQHEPGAPEEERFVDFVYQPILDANGQTSGIFVEGHDVTERVRADLRLRLLMNELNHRLKNTLATVQAIIVRTMRSASTLEEAGEALSARVIALSRAQNLLTRENWEGTELATVVREILEPYADPHGSRVSISGPSVPLGPRAALAFALALHELATNAAKHGAFSNECGKVEIEWSVDPGPPAGFRFRWRERGGPPVADPTRSGFGTHLIERGLTAELEADVKLDYAPDGFVFTMSSPLDTLKEQPDLADAPP</sequence>
<evidence type="ECO:0000259" key="8">
    <source>
        <dbReference type="SMART" id="SM00091"/>
    </source>
</evidence>
<dbReference type="Pfam" id="PF08448">
    <property type="entry name" value="PAS_4"/>
    <property type="match status" value="2"/>
</dbReference>
<dbReference type="Pfam" id="PF07536">
    <property type="entry name" value="HWE_HK"/>
    <property type="match status" value="1"/>
</dbReference>
<keyword evidence="4" id="KW-0808">Transferase</keyword>
<name>A0A1H3F9M4_9RHOB</name>
<evidence type="ECO:0000313" key="10">
    <source>
        <dbReference type="EMBL" id="SDX87595.1"/>
    </source>
</evidence>